<dbReference type="Pfam" id="PF12697">
    <property type="entry name" value="Abhydrolase_6"/>
    <property type="match status" value="1"/>
</dbReference>
<dbReference type="EMBL" id="JALXKZ020000018">
    <property type="protein sequence ID" value="MCV7629331.1"/>
    <property type="molecule type" value="Genomic_DNA"/>
</dbReference>
<dbReference type="InterPro" id="IPR029058">
    <property type="entry name" value="AB_hydrolase_fold"/>
</dbReference>
<dbReference type="InterPro" id="IPR000073">
    <property type="entry name" value="AB_hydrolase_1"/>
</dbReference>
<organism evidence="3 4">
    <name type="scientific">Micrococcus luteus</name>
    <name type="common">Micrococcus lysodeikticus</name>
    <dbReference type="NCBI Taxonomy" id="1270"/>
    <lineage>
        <taxon>Bacteria</taxon>
        <taxon>Bacillati</taxon>
        <taxon>Actinomycetota</taxon>
        <taxon>Actinomycetes</taxon>
        <taxon>Micrococcales</taxon>
        <taxon>Micrococcaceae</taxon>
        <taxon>Micrococcus</taxon>
    </lineage>
</organism>
<dbReference type="GO" id="GO:0016787">
    <property type="term" value="F:hydrolase activity"/>
    <property type="evidence" value="ECO:0007669"/>
    <property type="project" value="UniProtKB-KW"/>
</dbReference>
<dbReference type="AlphaFoldDB" id="A0AAP3AHT0"/>
<feature type="region of interest" description="Disordered" evidence="1">
    <location>
        <begin position="30"/>
        <end position="49"/>
    </location>
</feature>
<protein>
    <submittedName>
        <fullName evidence="3">Alpha/beta hydrolase</fullName>
    </submittedName>
</protein>
<proteinExistence type="predicted"/>
<accession>A0AAP3AHT0</accession>
<reference evidence="3" key="1">
    <citation type="submission" date="2023-06" db="EMBL/GenBank/DDBJ databases">
        <title>lsaBGC provides a comprehensive framework for evolutionary analysis of biosynthetic gene clusters within focal taxa.</title>
        <authorList>
            <person name="Salamzade R."/>
            <person name="Sandstrom S."/>
            <person name="Kalan L.R."/>
        </authorList>
    </citation>
    <scope>NUCLEOTIDE SEQUENCE</scope>
    <source>
        <strain evidence="3">P3-SID899</strain>
    </source>
</reference>
<feature type="domain" description="AB hydrolase-1" evidence="2">
    <location>
        <begin position="4"/>
        <end position="231"/>
    </location>
</feature>
<gene>
    <name evidence="3" type="ORF">M3A82_008250</name>
</gene>
<dbReference type="Proteomes" id="UP001205867">
    <property type="component" value="Unassembled WGS sequence"/>
</dbReference>
<dbReference type="SUPFAM" id="SSF53474">
    <property type="entry name" value="alpha/beta-Hydrolases"/>
    <property type="match status" value="1"/>
</dbReference>
<evidence type="ECO:0000313" key="4">
    <source>
        <dbReference type="Proteomes" id="UP001205867"/>
    </source>
</evidence>
<evidence type="ECO:0000256" key="1">
    <source>
        <dbReference type="SAM" id="MobiDB-lite"/>
    </source>
</evidence>
<dbReference type="Gene3D" id="3.40.50.1820">
    <property type="entry name" value="alpha/beta hydrolase"/>
    <property type="match status" value="1"/>
</dbReference>
<sequence>MIRFLHGIGGRPAHFEPLADALGAAADLAASPALPGHPGPDAGGQDRPRAARPAIEADPVLDAAHTWAAQAGPVPGLLIGHSTGGVIALRAVADGLVRPRALVVIDSNVPVTDPALAARAAKARLAARPDWRGVFRASLARDLLVPESWHERILADVDATPDHSMRELWAAVLAADTRALWAGITVPTLYVRSTRDVHQRDLDAVTAHTTVVDVGPGHWPHVAEPEAVAAAIRGWHTTGVHPTR</sequence>
<evidence type="ECO:0000313" key="3">
    <source>
        <dbReference type="EMBL" id="MCV7629331.1"/>
    </source>
</evidence>
<keyword evidence="3" id="KW-0378">Hydrolase</keyword>
<comment type="caution">
    <text evidence="3">The sequence shown here is derived from an EMBL/GenBank/DDBJ whole genome shotgun (WGS) entry which is preliminary data.</text>
</comment>
<evidence type="ECO:0000259" key="2">
    <source>
        <dbReference type="Pfam" id="PF12697"/>
    </source>
</evidence>
<name>A0AAP3AHT0_MICLU</name>